<accession>A0A8H7C5H3</accession>
<evidence type="ECO:0000313" key="2">
    <source>
        <dbReference type="Proteomes" id="UP000629468"/>
    </source>
</evidence>
<proteinExistence type="predicted"/>
<dbReference type="EMBL" id="JABXXO010000012">
    <property type="protein sequence ID" value="KAF7762425.1"/>
    <property type="molecule type" value="Genomic_DNA"/>
</dbReference>
<dbReference type="Proteomes" id="UP000629468">
    <property type="component" value="Unassembled WGS sequence"/>
</dbReference>
<evidence type="ECO:0000313" key="1">
    <source>
        <dbReference type="EMBL" id="KAF7762425.1"/>
    </source>
</evidence>
<dbReference type="AlphaFoldDB" id="A0A8H7C5H3"/>
<reference evidence="1 2" key="1">
    <citation type="journal article" name="Sci. Rep.">
        <title>Telomere-to-telomere assembled and centromere annotated genomes of the two main subspecies of the button mushroom Agaricus bisporus reveal especially polymorphic chromosome ends.</title>
        <authorList>
            <person name="Sonnenberg A.S.M."/>
            <person name="Sedaghat-Telgerd N."/>
            <person name="Lavrijssen B."/>
            <person name="Ohm R.A."/>
            <person name="Hendrickx P.M."/>
            <person name="Scholtmeijer K."/>
            <person name="Baars J.J.P."/>
            <person name="van Peer A."/>
        </authorList>
    </citation>
    <scope>NUCLEOTIDE SEQUENCE [LARGE SCALE GENOMIC DNA]</scope>
    <source>
        <strain evidence="1 2">H119_p4</strain>
    </source>
</reference>
<organism evidence="1 2">
    <name type="scientific">Agaricus bisporus var. burnettii</name>
    <dbReference type="NCBI Taxonomy" id="192524"/>
    <lineage>
        <taxon>Eukaryota</taxon>
        <taxon>Fungi</taxon>
        <taxon>Dikarya</taxon>
        <taxon>Basidiomycota</taxon>
        <taxon>Agaricomycotina</taxon>
        <taxon>Agaricomycetes</taxon>
        <taxon>Agaricomycetidae</taxon>
        <taxon>Agaricales</taxon>
        <taxon>Agaricineae</taxon>
        <taxon>Agaricaceae</taxon>
        <taxon>Agaricus</taxon>
    </lineage>
</organism>
<comment type="caution">
    <text evidence="1">The sequence shown here is derived from an EMBL/GenBank/DDBJ whole genome shotgun (WGS) entry which is preliminary data.</text>
</comment>
<protein>
    <submittedName>
        <fullName evidence="1">Uncharacterized protein</fullName>
    </submittedName>
</protein>
<name>A0A8H7C5H3_AGABI</name>
<gene>
    <name evidence="1" type="ORF">Agabi119p4_9018</name>
</gene>
<sequence>MNIKKKAMDPDVDQGPSRFIKPIPAGDAVNAGGIIKEEALELVLKCDYDLDEDIARPAVKPVDETQNVHIEMVNSYVEKRKVGKRPKSDICVFLDLEPSVEGGSDESDDGTEGTLFIFAYLSLFITESYRQLY</sequence>